<dbReference type="InterPro" id="IPR015293">
    <property type="entry name" value="BE_C"/>
</dbReference>
<evidence type="ECO:0000256" key="1">
    <source>
        <dbReference type="ARBA" id="ARBA00006821"/>
    </source>
</evidence>
<dbReference type="RefSeq" id="WP_190260988.1">
    <property type="nucleotide sequence ID" value="NZ_CP053923.1"/>
</dbReference>
<evidence type="ECO:0000256" key="2">
    <source>
        <dbReference type="ARBA" id="ARBA00023277"/>
    </source>
</evidence>
<dbReference type="InterPro" id="IPR027291">
    <property type="entry name" value="Glyco_hydro_38_N_sf"/>
</dbReference>
<sequence>MARGYLAFVLHAHLPFIRHPEYDSFLEETWLFEAITDTYIPLLRVFQGLIDDGVPFRLTVSLSPPLLAMLDDDFLKARYLAHLRKMMKLGDKEIIRNHGDPRTTEVARMYRRLLHETEEWFVDRYNGDLIGAFRSMQEQGALELITAAATHGYLPILKTKPSSVRAQLQIAAQTYRRLIGQPLPGFWLPECGYYPGLEDEVAAAGGRYFFVDTHGVQNASMRPRYGYLAPLACANGVAAFARDPASSRQVWSAHEGYPGDAWYRDFYRDVGFDADFAYVQPYILDGHTRVFTGFKYFRITGATEQKDPYEPERARERADVHADDFIRRQTEAAERFSPHMDRPPLIVVALYDAELFGHWWFEGPQWLDYVIRKTAYDQSTVELVTPSDYLSRHRRLQVATPSACSWGDRGYSSFWLNPGNDWIYRHLHQAAGRMQAAASTHRQVPAGSPAERALNQAARSLLLAQASDWAFIMKTGTAIDYANQRIGDHLARFHALMDAADGDAIDSQMLAALEAMDNIFPDINFRVYI</sequence>
<evidence type="ECO:0000256" key="3">
    <source>
        <dbReference type="PIRSR" id="PIRSR640042-1"/>
    </source>
</evidence>
<evidence type="ECO:0000259" key="7">
    <source>
        <dbReference type="Pfam" id="PF09210"/>
    </source>
</evidence>
<dbReference type="InterPro" id="IPR011330">
    <property type="entry name" value="Glyco_hydro/deAcase_b/a-brl"/>
</dbReference>
<gene>
    <name evidence="8" type="ORF">HQ394_15695</name>
</gene>
<dbReference type="SUPFAM" id="SSF88713">
    <property type="entry name" value="Glycoside hydrolase/deacetylase"/>
    <property type="match status" value="1"/>
</dbReference>
<dbReference type="Gene3D" id="1.20.1430.10">
    <property type="entry name" value="Families 57/38 glycoside transferase, middle domain"/>
    <property type="match status" value="1"/>
</dbReference>
<dbReference type="InterPro" id="IPR028995">
    <property type="entry name" value="Glyco_hydro_57/38_cen_sf"/>
</dbReference>
<dbReference type="PANTHER" id="PTHR41695:SF1">
    <property type="entry name" value="1,4-ALPHA-GLUCAN BRANCHING ENZYME TK1436"/>
    <property type="match status" value="1"/>
</dbReference>
<dbReference type="InterPro" id="IPR037090">
    <property type="entry name" value="57_glycoside_trans_central"/>
</dbReference>
<dbReference type="GO" id="GO:0005576">
    <property type="term" value="C:extracellular region"/>
    <property type="evidence" value="ECO:0007669"/>
    <property type="project" value="TreeGrafter"/>
</dbReference>
<evidence type="ECO:0000256" key="4">
    <source>
        <dbReference type="PIRSR" id="PIRSR640042-2"/>
    </source>
</evidence>
<feature type="binding site" evidence="4">
    <location>
        <position position="406"/>
    </location>
    <ligand>
        <name>substrate</name>
    </ligand>
</feature>
<feature type="binding site" evidence="4">
    <location>
        <position position="242"/>
    </location>
    <ligand>
        <name>substrate</name>
    </ligand>
</feature>
<evidence type="ECO:0000259" key="6">
    <source>
        <dbReference type="Pfam" id="PF03065"/>
    </source>
</evidence>
<feature type="binding site" evidence="4">
    <location>
        <position position="468"/>
    </location>
    <ligand>
        <name>substrate</name>
    </ligand>
</feature>
<dbReference type="Pfam" id="PF03065">
    <property type="entry name" value="Glyco_hydro_57"/>
    <property type="match status" value="1"/>
</dbReference>
<comment type="similarity">
    <text evidence="1 5">Belongs to the glycosyl hydrolase 57 family.</text>
</comment>
<organism evidence="8 9">
    <name type="scientific">Defluviicoccus vanus</name>
    <dbReference type="NCBI Taxonomy" id="111831"/>
    <lineage>
        <taxon>Bacteria</taxon>
        <taxon>Pseudomonadati</taxon>
        <taxon>Pseudomonadota</taxon>
        <taxon>Alphaproteobacteria</taxon>
        <taxon>Rhodospirillales</taxon>
        <taxon>Rhodospirillaceae</taxon>
        <taxon>Defluviicoccus</taxon>
    </lineage>
</organism>
<evidence type="ECO:0000313" key="9">
    <source>
        <dbReference type="Proteomes" id="UP000516369"/>
    </source>
</evidence>
<protein>
    <submittedName>
        <fullName evidence="8">DUF1957 domain-containing protein</fullName>
    </submittedName>
</protein>
<evidence type="ECO:0000256" key="5">
    <source>
        <dbReference type="RuleBase" id="RU361196"/>
    </source>
</evidence>
<evidence type="ECO:0000313" key="8">
    <source>
        <dbReference type="EMBL" id="QNT70510.1"/>
    </source>
</evidence>
<name>A0A7H1N474_9PROT</name>
<dbReference type="Pfam" id="PF09210">
    <property type="entry name" value="BE_C"/>
    <property type="match status" value="1"/>
</dbReference>
<dbReference type="InterPro" id="IPR040042">
    <property type="entry name" value="Branching_enz_MT3115-like"/>
</dbReference>
<dbReference type="Gene3D" id="3.20.110.10">
    <property type="entry name" value="Glycoside hydrolase 38, N terminal domain"/>
    <property type="match status" value="1"/>
</dbReference>
<keyword evidence="9" id="KW-1185">Reference proteome</keyword>
<dbReference type="PANTHER" id="PTHR41695">
    <property type="entry name" value="1,4-ALPHA-GLUCAN BRANCHING ENZYME RV3031-RELATED"/>
    <property type="match status" value="1"/>
</dbReference>
<dbReference type="Proteomes" id="UP000516369">
    <property type="component" value="Chromosome"/>
</dbReference>
<feature type="active site" description="Nucleophile" evidence="3">
    <location>
        <position position="190"/>
    </location>
</feature>
<dbReference type="AlphaFoldDB" id="A0A7H1N474"/>
<dbReference type="CDD" id="cd10792">
    <property type="entry name" value="GH57N_AmyC_like"/>
    <property type="match status" value="1"/>
</dbReference>
<dbReference type="InterPro" id="IPR004300">
    <property type="entry name" value="Glyco_hydro_57_N"/>
</dbReference>
<reference evidence="8 9" key="1">
    <citation type="submission" date="2020-05" db="EMBL/GenBank/DDBJ databases">
        <title>Complete closed genome sequence of Defluviicoccus vanus.</title>
        <authorList>
            <person name="Bessarab I."/>
            <person name="Arumugam K."/>
            <person name="Maszenan A.M."/>
            <person name="Seviour R.J."/>
            <person name="Williams R.B."/>
        </authorList>
    </citation>
    <scope>NUCLEOTIDE SEQUENCE [LARGE SCALE GENOMIC DNA]</scope>
    <source>
        <strain evidence="8 9">Ben 114</strain>
    </source>
</reference>
<proteinExistence type="inferred from homology"/>
<dbReference type="GO" id="GO:0030979">
    <property type="term" value="P:alpha-glucan biosynthetic process"/>
    <property type="evidence" value="ECO:0007669"/>
    <property type="project" value="InterPro"/>
</dbReference>
<dbReference type="KEGG" id="dvn:HQ394_15695"/>
<dbReference type="SUPFAM" id="SSF88688">
    <property type="entry name" value="Families 57/38 glycoside transferase middle domain"/>
    <property type="match status" value="1"/>
</dbReference>
<feature type="domain" description="1,4-alpha-glucan branching enzyme C-terminal" evidence="7">
    <location>
        <begin position="426"/>
        <end position="528"/>
    </location>
</feature>
<feature type="active site" description="Proton donor" evidence="3">
    <location>
        <position position="352"/>
    </location>
</feature>
<keyword evidence="2 5" id="KW-0119">Carbohydrate metabolism</keyword>
<accession>A0A7H1N474</accession>
<feature type="domain" description="Glycoside hydrolase family 57 N-terminal" evidence="6">
    <location>
        <begin position="7"/>
        <end position="395"/>
    </location>
</feature>
<feature type="binding site" evidence="4">
    <location>
        <position position="259"/>
    </location>
    <ligand>
        <name>substrate</name>
    </ligand>
</feature>
<dbReference type="GO" id="GO:0003844">
    <property type="term" value="F:1,4-alpha-glucan branching enzyme activity"/>
    <property type="evidence" value="ECO:0007669"/>
    <property type="project" value="InterPro"/>
</dbReference>
<dbReference type="EMBL" id="CP053923">
    <property type="protein sequence ID" value="QNT70510.1"/>
    <property type="molecule type" value="Genomic_DNA"/>
</dbReference>